<sequence>MSLCRATLSSSKTYVRPKLREKGESHIVLKQCRHPCIENSVPNYIPNDVKIMKDGHRFYFVTGPNMGGKSTYIRSVALSVLLAQIGSFVPCNEAEISVVDAFFTRIGASDNPSKAMSTFMYEMLEMKSMITGSTSASLLIIDEMGRGTSTFDGFGLSWAISRRIAEKIKAPCLFATHFHDLTTLSDTIPSIGNLHVNALCSKNKATFLYRVRPGICYESFGIHVAKLAAFPDSTIKEFIQRVKEAFSASTFRSRNKGVKRELKELIDADGSNYNDKRVKLEPKELMDVDSSNYNESENILRIIYCQPKHLRSEILRHLNNYLKY</sequence>
<dbReference type="Pfam" id="PF00488">
    <property type="entry name" value="MutS_V"/>
    <property type="match status" value="1"/>
</dbReference>
<reference evidence="5" key="1">
    <citation type="submission" date="2020-08" db="EMBL/GenBank/DDBJ databases">
        <title>Multicomponent nature underlies the extraordinary mechanical properties of spider dragline silk.</title>
        <authorList>
            <person name="Kono N."/>
            <person name="Nakamura H."/>
            <person name="Mori M."/>
            <person name="Yoshida Y."/>
            <person name="Ohtoshi R."/>
            <person name="Malay A.D."/>
            <person name="Moran D.A.P."/>
            <person name="Tomita M."/>
            <person name="Numata K."/>
            <person name="Arakawa K."/>
        </authorList>
    </citation>
    <scope>NUCLEOTIDE SEQUENCE</scope>
</reference>
<dbReference type="EMBL" id="BMAW01043172">
    <property type="protein sequence ID" value="GFS37915.1"/>
    <property type="molecule type" value="Genomic_DNA"/>
</dbReference>
<dbReference type="GO" id="GO:0140664">
    <property type="term" value="F:ATP-dependent DNA damage sensor activity"/>
    <property type="evidence" value="ECO:0007669"/>
    <property type="project" value="InterPro"/>
</dbReference>
<dbReference type="GO" id="GO:0005524">
    <property type="term" value="F:ATP binding"/>
    <property type="evidence" value="ECO:0007669"/>
    <property type="project" value="UniProtKB-KW"/>
</dbReference>
<dbReference type="PANTHER" id="PTHR11361">
    <property type="entry name" value="DNA MISMATCH REPAIR PROTEIN MUTS FAMILY MEMBER"/>
    <property type="match status" value="1"/>
</dbReference>
<proteinExistence type="predicted"/>
<dbReference type="SUPFAM" id="SSF52540">
    <property type="entry name" value="P-loop containing nucleoside triphosphate hydrolases"/>
    <property type="match status" value="1"/>
</dbReference>
<dbReference type="PANTHER" id="PTHR11361:SF35">
    <property type="entry name" value="DNA MISMATCH REPAIR PROTEIN MSH2"/>
    <property type="match status" value="1"/>
</dbReference>
<keyword evidence="6" id="KW-1185">Reference proteome</keyword>
<keyword evidence="2" id="KW-0067">ATP-binding</keyword>
<dbReference type="GO" id="GO:0006312">
    <property type="term" value="P:mitotic recombination"/>
    <property type="evidence" value="ECO:0007669"/>
    <property type="project" value="TreeGrafter"/>
</dbReference>
<dbReference type="AlphaFoldDB" id="A0A8X6M8Y5"/>
<keyword evidence="1" id="KW-0547">Nucleotide-binding</keyword>
<dbReference type="GO" id="GO:0032301">
    <property type="term" value="C:MutSalpha complex"/>
    <property type="evidence" value="ECO:0007669"/>
    <property type="project" value="TreeGrafter"/>
</dbReference>
<dbReference type="GO" id="GO:0030983">
    <property type="term" value="F:mismatched DNA binding"/>
    <property type="evidence" value="ECO:0007669"/>
    <property type="project" value="InterPro"/>
</dbReference>
<dbReference type="PROSITE" id="PS00486">
    <property type="entry name" value="DNA_MISMATCH_REPAIR_2"/>
    <property type="match status" value="1"/>
</dbReference>
<gene>
    <name evidence="5" type="primary">MSH2</name>
    <name evidence="5" type="ORF">NPIL_647051</name>
</gene>
<dbReference type="Gene3D" id="3.40.50.300">
    <property type="entry name" value="P-loop containing nucleotide triphosphate hydrolases"/>
    <property type="match status" value="1"/>
</dbReference>
<organism evidence="5 6">
    <name type="scientific">Nephila pilipes</name>
    <name type="common">Giant wood spider</name>
    <name type="synonym">Nephila maculata</name>
    <dbReference type="NCBI Taxonomy" id="299642"/>
    <lineage>
        <taxon>Eukaryota</taxon>
        <taxon>Metazoa</taxon>
        <taxon>Ecdysozoa</taxon>
        <taxon>Arthropoda</taxon>
        <taxon>Chelicerata</taxon>
        <taxon>Arachnida</taxon>
        <taxon>Araneae</taxon>
        <taxon>Araneomorphae</taxon>
        <taxon>Entelegynae</taxon>
        <taxon>Araneoidea</taxon>
        <taxon>Nephilidae</taxon>
        <taxon>Nephila</taxon>
    </lineage>
</organism>
<evidence type="ECO:0000259" key="4">
    <source>
        <dbReference type="PROSITE" id="PS00486"/>
    </source>
</evidence>
<name>A0A8X6M8Y5_NEPPI</name>
<comment type="caution">
    <text evidence="5">The sequence shown here is derived from an EMBL/GenBank/DDBJ whole genome shotgun (WGS) entry which is preliminary data.</text>
</comment>
<dbReference type="OrthoDB" id="6423086at2759"/>
<dbReference type="Proteomes" id="UP000887013">
    <property type="component" value="Unassembled WGS sequence"/>
</dbReference>
<evidence type="ECO:0000256" key="1">
    <source>
        <dbReference type="ARBA" id="ARBA00022741"/>
    </source>
</evidence>
<accession>A0A8X6M8Y5</accession>
<evidence type="ECO:0000256" key="2">
    <source>
        <dbReference type="ARBA" id="ARBA00022840"/>
    </source>
</evidence>
<dbReference type="InterPro" id="IPR027417">
    <property type="entry name" value="P-loop_NTPase"/>
</dbReference>
<protein>
    <submittedName>
        <fullName evidence="5">DNA mismatch repair protein Msh2</fullName>
    </submittedName>
</protein>
<evidence type="ECO:0000313" key="5">
    <source>
        <dbReference type="EMBL" id="GFS37915.1"/>
    </source>
</evidence>
<keyword evidence="3" id="KW-0238">DNA-binding</keyword>
<evidence type="ECO:0000256" key="3">
    <source>
        <dbReference type="ARBA" id="ARBA00023125"/>
    </source>
</evidence>
<dbReference type="GO" id="GO:0006298">
    <property type="term" value="P:mismatch repair"/>
    <property type="evidence" value="ECO:0007669"/>
    <property type="project" value="InterPro"/>
</dbReference>
<dbReference type="InterPro" id="IPR045076">
    <property type="entry name" value="MutS"/>
</dbReference>
<dbReference type="InterPro" id="IPR000432">
    <property type="entry name" value="DNA_mismatch_repair_MutS_C"/>
</dbReference>
<evidence type="ECO:0000313" key="6">
    <source>
        <dbReference type="Proteomes" id="UP000887013"/>
    </source>
</evidence>
<dbReference type="SMART" id="SM00534">
    <property type="entry name" value="MUTSac"/>
    <property type="match status" value="1"/>
</dbReference>
<feature type="domain" description="DNA mismatch repair proteins mutS family" evidence="4">
    <location>
        <begin position="137"/>
        <end position="153"/>
    </location>
</feature>